<dbReference type="Proteomes" id="UP001501427">
    <property type="component" value="Unassembled WGS sequence"/>
</dbReference>
<gene>
    <name evidence="3" type="ORF">F4557_006912</name>
    <name evidence="2" type="ORF">GCM10009546_69080</name>
</gene>
<dbReference type="EMBL" id="BAAAHD010000089">
    <property type="protein sequence ID" value="GAA0597218.1"/>
    <property type="molecule type" value="Genomic_DNA"/>
</dbReference>
<accession>A0A7W7IJZ1</accession>
<organism evidence="3 4">
    <name type="scientific">Actinomadura livida</name>
    <dbReference type="NCBI Taxonomy" id="79909"/>
    <lineage>
        <taxon>Bacteria</taxon>
        <taxon>Bacillati</taxon>
        <taxon>Actinomycetota</taxon>
        <taxon>Actinomycetes</taxon>
        <taxon>Streptosporangiales</taxon>
        <taxon>Thermomonosporaceae</taxon>
        <taxon>Actinomadura</taxon>
    </lineage>
</organism>
<feature type="region of interest" description="Disordered" evidence="1">
    <location>
        <begin position="46"/>
        <end position="88"/>
    </location>
</feature>
<proteinExistence type="predicted"/>
<reference evidence="2 5" key="1">
    <citation type="journal article" date="2019" name="Int. J. Syst. Evol. Microbiol.">
        <title>The Global Catalogue of Microorganisms (GCM) 10K type strain sequencing project: providing services to taxonomists for standard genome sequencing and annotation.</title>
        <authorList>
            <consortium name="The Broad Institute Genomics Platform"/>
            <consortium name="The Broad Institute Genome Sequencing Center for Infectious Disease"/>
            <person name="Wu L."/>
            <person name="Ma J."/>
        </authorList>
    </citation>
    <scope>NUCLEOTIDE SEQUENCE [LARGE SCALE GENOMIC DNA]</scope>
    <source>
        <strain evidence="2 5">JCM 10667</strain>
    </source>
</reference>
<name>A0A7W7IJZ1_9ACTN</name>
<protein>
    <submittedName>
        <fullName evidence="3">Uncharacterized protein</fullName>
    </submittedName>
</protein>
<evidence type="ECO:0000313" key="2">
    <source>
        <dbReference type="EMBL" id="GAA0597218.1"/>
    </source>
</evidence>
<sequence length="138" mass="15415">MQLQRAYLPDGQPAVTGGGKPLIEGLDEFNTREIFTDANAFRWFSPGWTAGTRRRSPRSKPGSKTWPAASARTRSAGEPGGADPGTRSRAAEIAADLQAEQVRLRELQETARVRLTMRHDREKYLVDREVTITSESWM</sequence>
<keyword evidence="5" id="KW-1185">Reference proteome</keyword>
<evidence type="ECO:0000313" key="4">
    <source>
        <dbReference type="Proteomes" id="UP000549343"/>
    </source>
</evidence>
<dbReference type="AlphaFoldDB" id="A0A7W7IJZ1"/>
<reference evidence="2" key="3">
    <citation type="submission" date="2023-12" db="EMBL/GenBank/DDBJ databases">
        <authorList>
            <person name="Sun Q."/>
            <person name="Inoue M."/>
        </authorList>
    </citation>
    <scope>NUCLEOTIDE SEQUENCE</scope>
    <source>
        <strain evidence="2">JCM 10667</strain>
    </source>
</reference>
<evidence type="ECO:0000256" key="1">
    <source>
        <dbReference type="SAM" id="MobiDB-lite"/>
    </source>
</evidence>
<reference evidence="3 4" key="2">
    <citation type="submission" date="2020-08" db="EMBL/GenBank/DDBJ databases">
        <title>Sequencing the genomes of 1000 actinobacteria strains.</title>
        <authorList>
            <person name="Klenk H.-P."/>
        </authorList>
    </citation>
    <scope>NUCLEOTIDE SEQUENCE [LARGE SCALE GENOMIC DNA]</scope>
    <source>
        <strain evidence="3 4">DSM 44772</strain>
    </source>
</reference>
<evidence type="ECO:0000313" key="3">
    <source>
        <dbReference type="EMBL" id="MBB4778494.1"/>
    </source>
</evidence>
<dbReference type="RefSeq" id="WP_184889538.1">
    <property type="nucleotide sequence ID" value="NZ_BAAAHD010000089.1"/>
</dbReference>
<feature type="region of interest" description="Disordered" evidence="1">
    <location>
        <begin position="1"/>
        <end position="20"/>
    </location>
</feature>
<dbReference type="Proteomes" id="UP000549343">
    <property type="component" value="Unassembled WGS sequence"/>
</dbReference>
<dbReference type="EMBL" id="JACHMV010000001">
    <property type="protein sequence ID" value="MBB4778494.1"/>
    <property type="molecule type" value="Genomic_DNA"/>
</dbReference>
<evidence type="ECO:0000313" key="5">
    <source>
        <dbReference type="Proteomes" id="UP001501427"/>
    </source>
</evidence>
<comment type="caution">
    <text evidence="3">The sequence shown here is derived from an EMBL/GenBank/DDBJ whole genome shotgun (WGS) entry which is preliminary data.</text>
</comment>